<accession>A0A7W8XQE5</accession>
<dbReference type="AlphaFoldDB" id="A0A7W8XQE5"/>
<protein>
    <recommendedName>
        <fullName evidence="4">DUF3551 domain-containing protein</fullName>
    </recommendedName>
</protein>
<evidence type="ECO:0000313" key="3">
    <source>
        <dbReference type="Proteomes" id="UP000549882"/>
    </source>
</evidence>
<reference evidence="2 3" key="1">
    <citation type="submission" date="2020-08" db="EMBL/GenBank/DDBJ databases">
        <title>Genomic Encyclopedia of Type Strains, Phase IV (KMG-V): Genome sequencing to study the core and pangenomes of soil and plant-associated prokaryotes.</title>
        <authorList>
            <person name="Whitman W."/>
        </authorList>
    </citation>
    <scope>NUCLEOTIDE SEQUENCE [LARGE SCALE GENOMIC DNA]</scope>
    <source>
        <strain evidence="2 3">SEMIA 4064</strain>
    </source>
</reference>
<dbReference type="EMBL" id="JACHBI010000004">
    <property type="protein sequence ID" value="MBB5573702.1"/>
    <property type="molecule type" value="Genomic_DNA"/>
</dbReference>
<keyword evidence="3" id="KW-1185">Reference proteome</keyword>
<dbReference type="RefSeq" id="WP_107109871.1">
    <property type="nucleotide sequence ID" value="NZ_JACHBI010000004.1"/>
</dbReference>
<organism evidence="2 3">
    <name type="scientific">Rhizobium paranaense</name>
    <dbReference type="NCBI Taxonomy" id="1650438"/>
    <lineage>
        <taxon>Bacteria</taxon>
        <taxon>Pseudomonadati</taxon>
        <taxon>Pseudomonadota</taxon>
        <taxon>Alphaproteobacteria</taxon>
        <taxon>Hyphomicrobiales</taxon>
        <taxon>Rhizobiaceae</taxon>
        <taxon>Rhizobium/Agrobacterium group</taxon>
        <taxon>Rhizobium</taxon>
    </lineage>
</organism>
<evidence type="ECO:0000313" key="2">
    <source>
        <dbReference type="EMBL" id="MBB5573702.1"/>
    </source>
</evidence>
<comment type="caution">
    <text evidence="2">The sequence shown here is derived from an EMBL/GenBank/DDBJ whole genome shotgun (WGS) entry which is preliminary data.</text>
</comment>
<gene>
    <name evidence="2" type="ORF">GGD50_002324</name>
</gene>
<evidence type="ECO:0008006" key="4">
    <source>
        <dbReference type="Google" id="ProtNLM"/>
    </source>
</evidence>
<feature type="chain" id="PRO_5031048592" description="DUF3551 domain-containing protein" evidence="1">
    <location>
        <begin position="20"/>
        <end position="90"/>
    </location>
</feature>
<dbReference type="Proteomes" id="UP000549882">
    <property type="component" value="Unassembled WGS sequence"/>
</dbReference>
<feature type="signal peptide" evidence="1">
    <location>
        <begin position="1"/>
        <end position="19"/>
    </location>
</feature>
<evidence type="ECO:0000256" key="1">
    <source>
        <dbReference type="SAM" id="SignalP"/>
    </source>
</evidence>
<keyword evidence="1" id="KW-0732">Signal</keyword>
<proteinExistence type="predicted"/>
<name>A0A7W8XQE5_9HYPH</name>
<sequence>MRTIVCFLVVFWGATAADAAQNIIRVSSIIPAAEIAESALLLPGTAERAPCVYNKKYVSDGVRLCCRRASGLSSSEYAPTGARMAVHPQP</sequence>